<dbReference type="InterPro" id="IPR032799">
    <property type="entry name" value="TAXi_C"/>
</dbReference>
<dbReference type="PROSITE" id="PS51767">
    <property type="entry name" value="PEPTIDASE_A1"/>
    <property type="match status" value="1"/>
</dbReference>
<organism evidence="6">
    <name type="scientific">Aegilops tauschii</name>
    <name type="common">Tausch's goatgrass</name>
    <name type="synonym">Aegilops squarrosa</name>
    <dbReference type="NCBI Taxonomy" id="37682"/>
    <lineage>
        <taxon>Eukaryota</taxon>
        <taxon>Viridiplantae</taxon>
        <taxon>Streptophyta</taxon>
        <taxon>Embryophyta</taxon>
        <taxon>Tracheophyta</taxon>
        <taxon>Spermatophyta</taxon>
        <taxon>Magnoliopsida</taxon>
        <taxon>Liliopsida</taxon>
        <taxon>Poales</taxon>
        <taxon>Poaceae</taxon>
        <taxon>BOP clade</taxon>
        <taxon>Pooideae</taxon>
        <taxon>Triticodae</taxon>
        <taxon>Triticeae</taxon>
        <taxon>Triticinae</taxon>
        <taxon>Aegilops</taxon>
    </lineage>
</organism>
<keyword evidence="4" id="KW-0378">Hydrolase</keyword>
<sequence length="397" mass="43612">MAEVVEEEIQLAANAPPSATEQKFVVPFRHRRRYSLYLFPPRTAGRAAGRVPSRYVLFDTGSDLSWTQCVPCQRCNRGYYLPLNAIKSGTYRHLSCEDPLCEHGTGTQCSMNYVSPGATDDLCLFRRSYGDGSKVSGYVGSDIFRFGNSIAGGGDGYSFEQPVAFGCAMYESTSAVREYSTGILGLGIGPLSFVAQAGVNKFSYCALSPERNDLRDEWRKTTSYLRFGDHAVTSGMRIPFKQDGYRYAISLKSVTYRRGGRIDQQQPVPIFLREEEAEQLPMLVDSGSALIWLPSVIFDPLLKRIDDEIALVRVSDPTSNPNINCYFGDMSDVEAVSVTLGFNGGAELELFGDTLFTEGSAGSYVCLGVAGGEQAALGMIAQRNTNVGYDLSNRDYF</sequence>
<evidence type="ECO:0000256" key="3">
    <source>
        <dbReference type="ARBA" id="ARBA00022750"/>
    </source>
</evidence>
<evidence type="ECO:0000256" key="1">
    <source>
        <dbReference type="ARBA" id="ARBA00007447"/>
    </source>
</evidence>
<protein>
    <submittedName>
        <fullName evidence="6">Aspartic proteinase nepenthesin-2</fullName>
    </submittedName>
</protein>
<dbReference type="Pfam" id="PF14541">
    <property type="entry name" value="TAXi_C"/>
    <property type="match status" value="1"/>
</dbReference>
<accession>M8BNB0</accession>
<keyword evidence="5" id="KW-0325">Glycoprotein</keyword>
<reference evidence="6" key="1">
    <citation type="submission" date="2015-06" db="UniProtKB">
        <authorList>
            <consortium name="EnsemblPlants"/>
        </authorList>
    </citation>
    <scope>IDENTIFICATION</scope>
</reference>
<dbReference type="GO" id="GO:0004190">
    <property type="term" value="F:aspartic-type endopeptidase activity"/>
    <property type="evidence" value="ECO:0007669"/>
    <property type="project" value="UniProtKB-KW"/>
</dbReference>
<dbReference type="GO" id="GO:0005576">
    <property type="term" value="C:extracellular region"/>
    <property type="evidence" value="ECO:0007669"/>
    <property type="project" value="TreeGrafter"/>
</dbReference>
<dbReference type="CDD" id="cd05476">
    <property type="entry name" value="pepsin_A_like_plant"/>
    <property type="match status" value="1"/>
</dbReference>
<dbReference type="InterPro" id="IPR021109">
    <property type="entry name" value="Peptidase_aspartic_dom_sf"/>
</dbReference>
<keyword evidence="2" id="KW-0645">Protease</keyword>
<dbReference type="InterPro" id="IPR034161">
    <property type="entry name" value="Pepsin-like_plant"/>
</dbReference>
<evidence type="ECO:0000313" key="6">
    <source>
        <dbReference type="EnsemblPlants" id="EMT26495"/>
    </source>
</evidence>
<evidence type="ECO:0000256" key="2">
    <source>
        <dbReference type="ARBA" id="ARBA00022670"/>
    </source>
</evidence>
<name>M8BNB0_AEGTA</name>
<proteinExistence type="inferred from homology"/>
<dbReference type="GO" id="GO:0006508">
    <property type="term" value="P:proteolysis"/>
    <property type="evidence" value="ECO:0007669"/>
    <property type="project" value="UniProtKB-KW"/>
</dbReference>
<dbReference type="PANTHER" id="PTHR47967">
    <property type="entry name" value="OS07G0603500 PROTEIN-RELATED"/>
    <property type="match status" value="1"/>
</dbReference>
<dbReference type="Gene3D" id="2.40.70.10">
    <property type="entry name" value="Acid Proteases"/>
    <property type="match status" value="2"/>
</dbReference>
<dbReference type="InterPro" id="IPR051708">
    <property type="entry name" value="Plant_Aspart_Prot_A1"/>
</dbReference>
<dbReference type="AlphaFoldDB" id="M8BNB0"/>
<dbReference type="PROSITE" id="PS00141">
    <property type="entry name" value="ASP_PROTEASE"/>
    <property type="match status" value="1"/>
</dbReference>
<dbReference type="EnsemblPlants" id="EMT26495">
    <property type="protein sequence ID" value="EMT26495"/>
    <property type="gene ID" value="F775_22911"/>
</dbReference>
<dbReference type="InterPro" id="IPR032861">
    <property type="entry name" value="TAXi_N"/>
</dbReference>
<dbReference type="PANTHER" id="PTHR47967:SF96">
    <property type="entry name" value="OS08G0207800 PROTEIN"/>
    <property type="match status" value="1"/>
</dbReference>
<evidence type="ECO:0000256" key="5">
    <source>
        <dbReference type="ARBA" id="ARBA00023180"/>
    </source>
</evidence>
<comment type="similarity">
    <text evidence="1">Belongs to the peptidase A1 family.</text>
</comment>
<keyword evidence="3" id="KW-0064">Aspartyl protease</keyword>
<evidence type="ECO:0000256" key="4">
    <source>
        <dbReference type="ARBA" id="ARBA00022801"/>
    </source>
</evidence>
<dbReference type="SUPFAM" id="SSF50630">
    <property type="entry name" value="Acid proteases"/>
    <property type="match status" value="1"/>
</dbReference>
<dbReference type="InterPro" id="IPR001969">
    <property type="entry name" value="Aspartic_peptidase_AS"/>
</dbReference>
<dbReference type="Pfam" id="PF14543">
    <property type="entry name" value="TAXi_N"/>
    <property type="match status" value="1"/>
</dbReference>
<dbReference type="InterPro" id="IPR033121">
    <property type="entry name" value="PEPTIDASE_A1"/>
</dbReference>